<dbReference type="PANTHER" id="PTHR43434:SF1">
    <property type="entry name" value="PHOSPHOGLYCOLATE PHOSPHATASE"/>
    <property type="match status" value="1"/>
</dbReference>
<dbReference type="GO" id="GO:0005829">
    <property type="term" value="C:cytosol"/>
    <property type="evidence" value="ECO:0007669"/>
    <property type="project" value="TreeGrafter"/>
</dbReference>
<reference evidence="1" key="1">
    <citation type="submission" date="2021-04" db="EMBL/GenBank/DDBJ databases">
        <title>Genome based classification of Actinospica acidithermotolerans sp. nov., an actinobacterium isolated from an Indonesian hot spring.</title>
        <authorList>
            <person name="Kusuma A.B."/>
            <person name="Putra K.E."/>
            <person name="Nafisah S."/>
            <person name="Loh J."/>
            <person name="Nouioui I."/>
            <person name="Goodfellow M."/>
        </authorList>
    </citation>
    <scope>NUCLEOTIDE SEQUENCE</scope>
    <source>
        <strain evidence="1">CSCA 57</strain>
    </source>
</reference>
<dbReference type="Proteomes" id="UP000675781">
    <property type="component" value="Unassembled WGS sequence"/>
</dbReference>
<dbReference type="InterPro" id="IPR041492">
    <property type="entry name" value="HAD_2"/>
</dbReference>
<evidence type="ECO:0000313" key="1">
    <source>
        <dbReference type="EMBL" id="MBR7831866.1"/>
    </source>
</evidence>
<dbReference type="AlphaFoldDB" id="A0A941IR25"/>
<dbReference type="PANTHER" id="PTHR43434">
    <property type="entry name" value="PHOSPHOGLYCOLATE PHOSPHATASE"/>
    <property type="match status" value="1"/>
</dbReference>
<name>A0A941IR25_9ACTN</name>
<protein>
    <submittedName>
        <fullName evidence="1">HAD family phosphatase</fullName>
    </submittedName>
</protein>
<organism evidence="1 2">
    <name type="scientific">Actinospica durhamensis</name>
    <dbReference type="NCBI Taxonomy" id="1508375"/>
    <lineage>
        <taxon>Bacteria</taxon>
        <taxon>Bacillati</taxon>
        <taxon>Actinomycetota</taxon>
        <taxon>Actinomycetes</taxon>
        <taxon>Catenulisporales</taxon>
        <taxon>Actinospicaceae</taxon>
        <taxon>Actinospica</taxon>
    </lineage>
</organism>
<dbReference type="InterPro" id="IPR036412">
    <property type="entry name" value="HAD-like_sf"/>
</dbReference>
<gene>
    <name evidence="1" type="ORF">KDL01_01255</name>
</gene>
<dbReference type="InterPro" id="IPR023214">
    <property type="entry name" value="HAD_sf"/>
</dbReference>
<dbReference type="GO" id="GO:0008967">
    <property type="term" value="F:phosphoglycolate phosphatase activity"/>
    <property type="evidence" value="ECO:0007669"/>
    <property type="project" value="TreeGrafter"/>
</dbReference>
<accession>A0A941IR25</accession>
<evidence type="ECO:0000313" key="2">
    <source>
        <dbReference type="Proteomes" id="UP000675781"/>
    </source>
</evidence>
<proteinExistence type="predicted"/>
<dbReference type="GO" id="GO:0006281">
    <property type="term" value="P:DNA repair"/>
    <property type="evidence" value="ECO:0007669"/>
    <property type="project" value="TreeGrafter"/>
</dbReference>
<dbReference type="SUPFAM" id="SSF56784">
    <property type="entry name" value="HAD-like"/>
    <property type="match status" value="1"/>
</dbReference>
<comment type="caution">
    <text evidence="1">The sequence shown here is derived from an EMBL/GenBank/DDBJ whole genome shotgun (WGS) entry which is preliminary data.</text>
</comment>
<dbReference type="EMBL" id="JAGSOG010000003">
    <property type="protein sequence ID" value="MBR7831866.1"/>
    <property type="molecule type" value="Genomic_DNA"/>
</dbReference>
<dbReference type="Pfam" id="PF13419">
    <property type="entry name" value="HAD_2"/>
    <property type="match status" value="1"/>
</dbReference>
<dbReference type="InterPro" id="IPR023198">
    <property type="entry name" value="PGP-like_dom2"/>
</dbReference>
<keyword evidence="2" id="KW-1185">Reference proteome</keyword>
<dbReference type="Gene3D" id="3.40.50.1000">
    <property type="entry name" value="HAD superfamily/HAD-like"/>
    <property type="match status" value="1"/>
</dbReference>
<dbReference type="InterPro" id="IPR050155">
    <property type="entry name" value="HAD-like_hydrolase_sf"/>
</dbReference>
<dbReference type="CDD" id="cd01427">
    <property type="entry name" value="HAD_like"/>
    <property type="match status" value="1"/>
</dbReference>
<sequence>MDGTLFDTEGVKLASFRDAFAPLCANEEQLGQVDAYNTAHRGIPRAEKFQHILTDILGQPPRLQDEVDARYAHLLEQRLGQCPPIAGLAEFIAAVAAVRYVVSSAPEAEIHRMLTGHGLDAAFHGVFGRRWTKTQALGEICARHRDEHVVFFGDAPADRDAARQAGVAFIAVNPNAALKAQVQDSIADYTYLDQDTLAALLASAA</sequence>
<dbReference type="Gene3D" id="1.10.150.240">
    <property type="entry name" value="Putative phosphatase, domain 2"/>
    <property type="match status" value="1"/>
</dbReference>